<dbReference type="InterPro" id="IPR006047">
    <property type="entry name" value="GH13_cat_dom"/>
</dbReference>
<keyword evidence="5 10" id="KW-0321">Glycogen metabolism</keyword>
<evidence type="ECO:0000259" key="13">
    <source>
        <dbReference type="SMART" id="SM00642"/>
    </source>
</evidence>
<accession>A0A6P2SBX6</accession>
<evidence type="ECO:0000256" key="5">
    <source>
        <dbReference type="ARBA" id="ARBA00022600"/>
    </source>
</evidence>
<feature type="active site" description="Proton donor" evidence="10 11">
    <location>
        <position position="480"/>
    </location>
</feature>
<comment type="similarity">
    <text evidence="4 10">Belongs to the glycosyl hydrolase 13 family. GlgB subfamily.</text>
</comment>
<keyword evidence="6 10" id="KW-0328">Glycosyltransferase</keyword>
<dbReference type="InterPro" id="IPR044143">
    <property type="entry name" value="GlgB_N_E_set_prok"/>
</dbReference>
<dbReference type="AlphaFoldDB" id="A0A6P2SBX6"/>
<evidence type="ECO:0000256" key="1">
    <source>
        <dbReference type="ARBA" id="ARBA00000826"/>
    </source>
</evidence>
<feature type="active site" description="Nucleophile" evidence="10 11">
    <location>
        <position position="427"/>
    </location>
</feature>
<dbReference type="InterPro" id="IPR037439">
    <property type="entry name" value="Branching_enzy"/>
</dbReference>
<name>A0A6P2SBX6_BURL3</name>
<dbReference type="InterPro" id="IPR006048">
    <property type="entry name" value="A-amylase/branching_C"/>
</dbReference>
<dbReference type="PANTHER" id="PTHR43651">
    <property type="entry name" value="1,4-ALPHA-GLUCAN-BRANCHING ENZYME"/>
    <property type="match status" value="1"/>
</dbReference>
<keyword evidence="7 10" id="KW-0808">Transferase</keyword>
<dbReference type="Proteomes" id="UP000494218">
    <property type="component" value="Unassembled WGS sequence"/>
</dbReference>
<dbReference type="SUPFAM" id="SSF51445">
    <property type="entry name" value="(Trans)glycosidases"/>
    <property type="match status" value="1"/>
</dbReference>
<dbReference type="GO" id="GO:0005829">
    <property type="term" value="C:cytosol"/>
    <property type="evidence" value="ECO:0007669"/>
    <property type="project" value="TreeGrafter"/>
</dbReference>
<dbReference type="PANTHER" id="PTHR43651:SF3">
    <property type="entry name" value="1,4-ALPHA-GLUCAN-BRANCHING ENZYME"/>
    <property type="match status" value="1"/>
</dbReference>
<dbReference type="InterPro" id="IPR017853">
    <property type="entry name" value="GH"/>
</dbReference>
<dbReference type="CDD" id="cd02855">
    <property type="entry name" value="E_set_GBE_prok_N"/>
    <property type="match status" value="1"/>
</dbReference>
<dbReference type="GO" id="GO:0003844">
    <property type="term" value="F:1,4-alpha-glucan branching enzyme activity"/>
    <property type="evidence" value="ECO:0007669"/>
    <property type="project" value="UniProtKB-UniRule"/>
</dbReference>
<dbReference type="Gene3D" id="2.60.40.10">
    <property type="entry name" value="Immunoglobulins"/>
    <property type="match status" value="1"/>
</dbReference>
<dbReference type="UniPathway" id="UPA00164"/>
<dbReference type="FunFam" id="2.60.40.10:FF:000169">
    <property type="entry name" value="1,4-alpha-glucan branching enzyme GlgB"/>
    <property type="match status" value="1"/>
</dbReference>
<dbReference type="Gene3D" id="2.60.40.1180">
    <property type="entry name" value="Golgi alpha-mannosidase II"/>
    <property type="match status" value="1"/>
</dbReference>
<dbReference type="InterPro" id="IPR013780">
    <property type="entry name" value="Glyco_hydro_b"/>
</dbReference>
<evidence type="ECO:0000256" key="12">
    <source>
        <dbReference type="SAM" id="MobiDB-lite"/>
    </source>
</evidence>
<dbReference type="InterPro" id="IPR013783">
    <property type="entry name" value="Ig-like_fold"/>
</dbReference>
<dbReference type="Pfam" id="PF00128">
    <property type="entry name" value="Alpha-amylase"/>
    <property type="match status" value="1"/>
</dbReference>
<feature type="region of interest" description="Disordered" evidence="12">
    <location>
        <begin position="1"/>
        <end position="24"/>
    </location>
</feature>
<reference evidence="14 15" key="1">
    <citation type="submission" date="2019-09" db="EMBL/GenBank/DDBJ databases">
        <authorList>
            <person name="Depoorter E."/>
        </authorList>
    </citation>
    <scope>NUCLEOTIDE SEQUENCE [LARGE SCALE GENOMIC DNA]</scope>
    <source>
        <strain evidence="14">LMG 23254</strain>
    </source>
</reference>
<evidence type="ECO:0000256" key="2">
    <source>
        <dbReference type="ARBA" id="ARBA00002953"/>
    </source>
</evidence>
<evidence type="ECO:0000256" key="7">
    <source>
        <dbReference type="ARBA" id="ARBA00022679"/>
    </source>
</evidence>
<dbReference type="CDD" id="cd11322">
    <property type="entry name" value="AmyAc_Glg_BE"/>
    <property type="match status" value="1"/>
</dbReference>
<dbReference type="Gene3D" id="3.20.20.80">
    <property type="entry name" value="Glycosidases"/>
    <property type="match status" value="1"/>
</dbReference>
<keyword evidence="9 10" id="KW-0119">Carbohydrate metabolism</keyword>
<dbReference type="NCBIfam" id="NF003811">
    <property type="entry name" value="PRK05402.1"/>
    <property type="match status" value="1"/>
</dbReference>
<evidence type="ECO:0000256" key="11">
    <source>
        <dbReference type="PIRSR" id="PIRSR000463-1"/>
    </source>
</evidence>
<evidence type="ECO:0000313" key="14">
    <source>
        <dbReference type="EMBL" id="VWC47350.1"/>
    </source>
</evidence>
<keyword evidence="8 10" id="KW-0320">Glycogen biosynthesis</keyword>
<dbReference type="NCBIfam" id="TIGR01515">
    <property type="entry name" value="branching_enzym"/>
    <property type="match status" value="1"/>
</dbReference>
<dbReference type="HAMAP" id="MF_00685">
    <property type="entry name" value="GlgB"/>
    <property type="match status" value="1"/>
</dbReference>
<evidence type="ECO:0000256" key="4">
    <source>
        <dbReference type="ARBA" id="ARBA00009000"/>
    </source>
</evidence>
<dbReference type="InterPro" id="IPR014756">
    <property type="entry name" value="Ig_E-set"/>
</dbReference>
<dbReference type="GO" id="GO:0005978">
    <property type="term" value="P:glycogen biosynthetic process"/>
    <property type="evidence" value="ECO:0007669"/>
    <property type="project" value="UniProtKB-UniRule"/>
</dbReference>
<gene>
    <name evidence="10" type="primary">glgB</name>
    <name evidence="14" type="ORF">BLA23254_07469</name>
</gene>
<dbReference type="EC" id="2.4.1.18" evidence="10"/>
<dbReference type="SUPFAM" id="SSF81296">
    <property type="entry name" value="E set domains"/>
    <property type="match status" value="2"/>
</dbReference>
<comment type="subunit">
    <text evidence="10">Monomer.</text>
</comment>
<dbReference type="EMBL" id="CABVPW010000059">
    <property type="protein sequence ID" value="VWC47350.1"/>
    <property type="molecule type" value="Genomic_DNA"/>
</dbReference>
<evidence type="ECO:0000256" key="8">
    <source>
        <dbReference type="ARBA" id="ARBA00023056"/>
    </source>
</evidence>
<dbReference type="InterPro" id="IPR006407">
    <property type="entry name" value="GlgB"/>
</dbReference>
<dbReference type="InterPro" id="IPR054169">
    <property type="entry name" value="GlgB_N"/>
</dbReference>
<evidence type="ECO:0000313" key="15">
    <source>
        <dbReference type="Proteomes" id="UP000494218"/>
    </source>
</evidence>
<evidence type="ECO:0000256" key="6">
    <source>
        <dbReference type="ARBA" id="ARBA00022676"/>
    </source>
</evidence>
<evidence type="ECO:0000256" key="3">
    <source>
        <dbReference type="ARBA" id="ARBA00004964"/>
    </source>
</evidence>
<dbReference type="FunFam" id="2.60.40.1180:FF:000002">
    <property type="entry name" value="1,4-alpha-glucan branching enzyme GlgB"/>
    <property type="match status" value="1"/>
</dbReference>
<dbReference type="Pfam" id="PF22019">
    <property type="entry name" value="GlgB_N"/>
    <property type="match status" value="1"/>
</dbReference>
<comment type="function">
    <text evidence="2 10">Catalyzes the formation of the alpha-1,6-glucosidic linkages in glycogen by scission of a 1,4-alpha-linked oligosaccharide from growing alpha-1,4-glucan chains and the subsequent attachment of the oligosaccharide to the alpha-1,6 position.</text>
</comment>
<comment type="pathway">
    <text evidence="3 10">Glycan biosynthesis; glycogen biosynthesis.</text>
</comment>
<feature type="domain" description="Glycosyl hydrolase family 13 catalytic" evidence="13">
    <location>
        <begin position="270"/>
        <end position="626"/>
    </location>
</feature>
<dbReference type="Pfam" id="PF02922">
    <property type="entry name" value="CBM_48"/>
    <property type="match status" value="1"/>
</dbReference>
<evidence type="ECO:0000256" key="10">
    <source>
        <dbReference type="HAMAP-Rule" id="MF_00685"/>
    </source>
</evidence>
<evidence type="ECO:0000256" key="9">
    <source>
        <dbReference type="ARBA" id="ARBA00023277"/>
    </source>
</evidence>
<dbReference type="GO" id="GO:0004553">
    <property type="term" value="F:hydrolase activity, hydrolyzing O-glycosyl compounds"/>
    <property type="evidence" value="ECO:0007669"/>
    <property type="project" value="InterPro"/>
</dbReference>
<dbReference type="SMART" id="SM00642">
    <property type="entry name" value="Aamy"/>
    <property type="match status" value="1"/>
</dbReference>
<comment type="catalytic activity">
    <reaction evidence="1 10">
        <text>Transfers a segment of a (1-&gt;4)-alpha-D-glucan chain to a primary hydroxy group in a similar glucan chain.</text>
        <dbReference type="EC" id="2.4.1.18"/>
    </reaction>
</comment>
<proteinExistence type="inferred from homology"/>
<dbReference type="GO" id="GO:0043169">
    <property type="term" value="F:cation binding"/>
    <property type="evidence" value="ECO:0007669"/>
    <property type="project" value="InterPro"/>
</dbReference>
<dbReference type="NCBIfam" id="NF008967">
    <property type="entry name" value="PRK12313.1"/>
    <property type="match status" value="1"/>
</dbReference>
<dbReference type="Pfam" id="PF02806">
    <property type="entry name" value="Alpha-amylase_C"/>
    <property type="match status" value="1"/>
</dbReference>
<sequence length="749" mass="83660">MRSPARGPDASGQRARPSPATPPWRGALLDERNFTGLLAGHHTDPFAVLGMHRCDSGLVVRALLPGATAVDVVERDGGGDPVRLHHVDGGLFVAEITGRRTPFAYQLAILWPEQAERVDDAYRFPVRIGDLDAWLLSEGTHLRPYEQLGAHPAVLEGVAGVRFATWAPNARRVSVVGSFNRWDGRRHMMRLHESCGVWALFVPHAVKGDLYKFEILTPDGELAVKADPYAFVAELRPGTASVVHGLPPVRAADSVRRHANAPAAPMSIYEVHLRSWRRAPGADMPTYRDLAATLIPYVKELGFTHLELLPVAEHPFDGSWGYQPTALYAPTSRYGTPDDFRYLVDTAHAHGVGVLLDWVPGHFPADAHGLARFDGTSLYEYADPREGVHRDWHTLIYDYGRPEVANFLIGNALYWIERFGVDGLRVDAVASMLYRDYSRQAHEWIPNRLGGRENLEAIAFLQRLNRTIASERPEAAMIAEDSTSFWGVTKPVEAGGLGFHYKWNLGWMHDTLGYIRQDPVYRKHHHGKVTFGLLYAFDERFVLPLSHDEVVHGKGAILSRMPGDEWQRFANLRAYYGFVWGHPGAKLMFMGNEFAQRVEWNADGGLEWEILDQPLHRGVQRLVRDLNHTMRRYASLHEKDFDTRGFSWVVVDDRDNAVFAFVRSSDDGRFVIVLCNFTPVPRNGYRVGVPRPGAYREIVNTDDRAYGGSGVVNGDVHSDPVPSHGHATSLAITLPPLATVMFAPEDGGC</sequence>
<dbReference type="FunFam" id="3.20.20.80:FF:000003">
    <property type="entry name" value="1,4-alpha-glucan branching enzyme GlgB"/>
    <property type="match status" value="1"/>
</dbReference>
<dbReference type="PIRSF" id="PIRSF000463">
    <property type="entry name" value="GlgB"/>
    <property type="match status" value="1"/>
</dbReference>
<dbReference type="InterPro" id="IPR004193">
    <property type="entry name" value="Glyco_hydro_13_N"/>
</dbReference>
<organism evidence="14 15">
    <name type="scientific">Burkholderia lata (strain ATCC 17760 / DSM 23089 / LMG 22485 / NCIMB 9086 / R18194 / 383)</name>
    <dbReference type="NCBI Taxonomy" id="482957"/>
    <lineage>
        <taxon>Bacteria</taxon>
        <taxon>Pseudomonadati</taxon>
        <taxon>Pseudomonadota</taxon>
        <taxon>Betaproteobacteria</taxon>
        <taxon>Burkholderiales</taxon>
        <taxon>Burkholderiaceae</taxon>
        <taxon>Burkholderia</taxon>
        <taxon>Burkholderia cepacia complex</taxon>
    </lineage>
</organism>
<dbReference type="SUPFAM" id="SSF51011">
    <property type="entry name" value="Glycosyl hydrolase domain"/>
    <property type="match status" value="1"/>
</dbReference>
<protein>
    <recommendedName>
        <fullName evidence="10">1,4-alpha-glucan branching enzyme GlgB</fullName>
        <ecNumber evidence="10">2.4.1.18</ecNumber>
    </recommendedName>
    <alternativeName>
        <fullName evidence="10">1,4-alpha-D-glucan:1,4-alpha-D-glucan 6-glucosyl-transferase</fullName>
    </alternativeName>
    <alternativeName>
        <fullName evidence="10">Alpha-(1-&gt;4)-glucan branching enzyme</fullName>
    </alternativeName>
    <alternativeName>
        <fullName evidence="10">Glycogen branching enzyme</fullName>
        <shortName evidence="10">BE</shortName>
    </alternativeName>
</protein>